<evidence type="ECO:0000313" key="2">
    <source>
        <dbReference type="EMBL" id="ETO22124.1"/>
    </source>
</evidence>
<feature type="compositionally biased region" description="Polar residues" evidence="1">
    <location>
        <begin position="41"/>
        <end position="50"/>
    </location>
</feature>
<feature type="compositionally biased region" description="Polar residues" evidence="1">
    <location>
        <begin position="9"/>
        <end position="18"/>
    </location>
</feature>
<gene>
    <name evidence="2" type="ORF">RFI_15079</name>
</gene>
<dbReference type="Proteomes" id="UP000023152">
    <property type="component" value="Unassembled WGS sequence"/>
</dbReference>
<feature type="region of interest" description="Disordered" evidence="1">
    <location>
        <begin position="1"/>
        <end position="84"/>
    </location>
</feature>
<feature type="compositionally biased region" description="Acidic residues" evidence="1">
    <location>
        <begin position="663"/>
        <end position="676"/>
    </location>
</feature>
<name>X6N8P1_RETFI</name>
<keyword evidence="3" id="KW-1185">Reference proteome</keyword>
<protein>
    <submittedName>
        <fullName evidence="2">Uncharacterized protein</fullName>
    </submittedName>
</protein>
<sequence>MTKPMAALKSNNARQHSITAMDKHDNMAERKDKYRSDSADESVSSQNSIVNERMRKTSIEDTLEMEKPKKKKMAKKEEKKKAPLKHNYDKQYEAKYKKEDRDFFVSNIKQERYVLENRYIIYTYTYIEQKYFDRDLRYRVIGKNYYDELQNTKEFQETQYYGIGYNKETKQLVRLNEFWCDYALHLLSDDTPQKNAKFVSQYFSLPTSCLSEMIFALAVLDLPLQTNDDNVRREKNFETMRMVIQSENPCIVLSKQLRETDQVSIRVQVSHHYFDPNDRYEIFDGEQTDKFVNSNNMIPCKMYGCRAIITNASSAQIRNAEVLYQIPAGAIPMNGGKWTHTKFETIPSYSSKIMEFYFISPILILGFSNNNDNNTVCISIPTKAVEINEDNWSDVSASGDVKTIVKYLEKHNLCETDLHKIYYLMSTSSGYTAVVDLLESKHHYENEIWRHSVVHQDVKRFGQYLYCNSNLLRHLFQPYFKSEWGYIYDDESLGNQQSTHLEYFPLINARTHKLGNQKKILNQDLLQTYNGYLRRICYLSVNIKDVKWLDLLKACYYLILQDRINESRFIFYELVEKEKGPLKEKHAVQYEYMKAYFCLLDEKDTTCETARKICEKYTALKTLPTNKQRVFEDMQRQLAEISGKVEDVKEGEADLEVKKEGEGNENGEEEEEDRDEDTLGERERRLERHAMHEPSIHFEIENRQLVFQYFKIDSVRVNFYRMDIELLFSMSPFLSRGQMDASQNVFSFIQPNESVDVKFPSNETSLPKSHSINIPESLLHCNIYCEAVVTNPSNFSSVDPLSQTFYDNRLLVQIKEKFGQLKVLDKETKKPLSKCYVKVYARVNGSPKFHKDGYTDRRGVFDYVSVSCSHLTSTDKFAILVNSKDRGAVVQTVNVPIS</sequence>
<dbReference type="OrthoDB" id="17798at2759"/>
<organism evidence="2 3">
    <name type="scientific">Reticulomyxa filosa</name>
    <dbReference type="NCBI Taxonomy" id="46433"/>
    <lineage>
        <taxon>Eukaryota</taxon>
        <taxon>Sar</taxon>
        <taxon>Rhizaria</taxon>
        <taxon>Retaria</taxon>
        <taxon>Foraminifera</taxon>
        <taxon>Monothalamids</taxon>
        <taxon>Reticulomyxidae</taxon>
        <taxon>Reticulomyxa</taxon>
    </lineage>
</organism>
<comment type="caution">
    <text evidence="2">The sequence shown here is derived from an EMBL/GenBank/DDBJ whole genome shotgun (WGS) entry which is preliminary data.</text>
</comment>
<evidence type="ECO:0000256" key="1">
    <source>
        <dbReference type="SAM" id="MobiDB-lite"/>
    </source>
</evidence>
<evidence type="ECO:0000313" key="3">
    <source>
        <dbReference type="Proteomes" id="UP000023152"/>
    </source>
</evidence>
<accession>X6N8P1</accession>
<feature type="compositionally biased region" description="Basic and acidic residues" evidence="1">
    <location>
        <begin position="52"/>
        <end position="67"/>
    </location>
</feature>
<feature type="compositionally biased region" description="Basic and acidic residues" evidence="1">
    <location>
        <begin position="75"/>
        <end position="84"/>
    </location>
</feature>
<dbReference type="AlphaFoldDB" id="X6N8P1"/>
<feature type="compositionally biased region" description="Basic and acidic residues" evidence="1">
    <location>
        <begin position="21"/>
        <end position="38"/>
    </location>
</feature>
<reference evidence="2 3" key="1">
    <citation type="journal article" date="2013" name="Curr. Biol.">
        <title>The Genome of the Foraminiferan Reticulomyxa filosa.</title>
        <authorList>
            <person name="Glockner G."/>
            <person name="Hulsmann N."/>
            <person name="Schleicher M."/>
            <person name="Noegel A.A."/>
            <person name="Eichinger L."/>
            <person name="Gallinger C."/>
            <person name="Pawlowski J."/>
            <person name="Sierra R."/>
            <person name="Euteneuer U."/>
            <person name="Pillet L."/>
            <person name="Moustafa A."/>
            <person name="Platzer M."/>
            <person name="Groth M."/>
            <person name="Szafranski K."/>
            <person name="Schliwa M."/>
        </authorList>
    </citation>
    <scope>NUCLEOTIDE SEQUENCE [LARGE SCALE GENOMIC DNA]</scope>
</reference>
<feature type="region of interest" description="Disordered" evidence="1">
    <location>
        <begin position="646"/>
        <end position="680"/>
    </location>
</feature>
<dbReference type="EMBL" id="ASPP01011020">
    <property type="protein sequence ID" value="ETO22124.1"/>
    <property type="molecule type" value="Genomic_DNA"/>
</dbReference>
<proteinExistence type="predicted"/>
<feature type="compositionally biased region" description="Basic and acidic residues" evidence="1">
    <location>
        <begin position="646"/>
        <end position="662"/>
    </location>
</feature>